<dbReference type="PRINTS" id="PR00249">
    <property type="entry name" value="GPCRSECRETIN"/>
</dbReference>
<keyword evidence="2 9" id="KW-0812">Transmembrane</keyword>
<evidence type="ECO:0000256" key="5">
    <source>
        <dbReference type="ARBA" id="ARBA00023136"/>
    </source>
</evidence>
<dbReference type="PANTHER" id="PTHR45620:SF37">
    <property type="entry name" value="G_PROTEIN_RECEP_F2_4 DOMAIN-CONTAINING PROTEIN"/>
    <property type="match status" value="1"/>
</dbReference>
<dbReference type="GO" id="GO:0007166">
    <property type="term" value="P:cell surface receptor signaling pathway"/>
    <property type="evidence" value="ECO:0007669"/>
    <property type="project" value="InterPro"/>
</dbReference>
<organism evidence="11 12">
    <name type="scientific">Strongylus vulgaris</name>
    <name type="common">Blood worm</name>
    <dbReference type="NCBI Taxonomy" id="40348"/>
    <lineage>
        <taxon>Eukaryota</taxon>
        <taxon>Metazoa</taxon>
        <taxon>Ecdysozoa</taxon>
        <taxon>Nematoda</taxon>
        <taxon>Chromadorea</taxon>
        <taxon>Rhabditida</taxon>
        <taxon>Rhabditina</taxon>
        <taxon>Rhabditomorpha</taxon>
        <taxon>Strongyloidea</taxon>
        <taxon>Strongylidae</taxon>
        <taxon>Strongylus</taxon>
    </lineage>
</organism>
<dbReference type="InterPro" id="IPR050332">
    <property type="entry name" value="GPCR_2"/>
</dbReference>
<keyword evidence="5 9" id="KW-0472">Membrane</keyword>
<keyword evidence="4" id="KW-0297">G-protein coupled receptor</keyword>
<sequence>MLEGMLLEESINDDDNDSHMVTRVCGANGEWQESNYSQCIAVVEEYKHCIAGFCRAVSHLRNVAPFHTLKGLSRSLHSAASIVALIKHEFISSLYLKGPFGFRGAIFVSRCCPDLLREVVISVSLTLSIVSVTLLVAAILLFSIFDSIQCRRLSIHKNLATAFVFRFAMFAIWTILQSTNLFSDCTSFLPQPLWQWEWICKTVLWFVIYFQVASVMWMLIEGAYLYSRFTVFAMRHNDAPWFLYMLCGWGVPVIVVMCWTVVHEYKSRQQNSFCWLPYAQGSHMWILSGTMGFALIMNFIFLLGIVVILVQKLRTENSAESKKIWRTIKATLLLVPLLGISNIPLFYEPEQRSAVYMLGSAIFQNSQGIFISVLYCFLNISFLNSDGGYFKTTAAFRYGKDICTRVQKYHETWNADGGTEWHEKGTSRNHTVKPGILKDSTK</sequence>
<dbReference type="Pfam" id="PF00002">
    <property type="entry name" value="7tm_2"/>
    <property type="match status" value="1"/>
</dbReference>
<protein>
    <recommendedName>
        <fullName evidence="10">G-protein coupled receptors family 2 profile 2 domain-containing protein</fullName>
    </recommendedName>
</protein>
<evidence type="ECO:0000256" key="9">
    <source>
        <dbReference type="SAM" id="Phobius"/>
    </source>
</evidence>
<dbReference type="OrthoDB" id="5967113at2759"/>
<keyword evidence="12" id="KW-1185">Reference proteome</keyword>
<dbReference type="InterPro" id="IPR036445">
    <property type="entry name" value="GPCR_2_extracell_dom_sf"/>
</dbReference>
<evidence type="ECO:0000256" key="7">
    <source>
        <dbReference type="ARBA" id="ARBA00023224"/>
    </source>
</evidence>
<dbReference type="InterPro" id="IPR000832">
    <property type="entry name" value="GPCR_2_secretin-like"/>
</dbReference>
<reference evidence="11 12" key="1">
    <citation type="submission" date="2018-11" db="EMBL/GenBank/DDBJ databases">
        <authorList>
            <consortium name="Pathogen Informatics"/>
        </authorList>
    </citation>
    <scope>NUCLEOTIDE SEQUENCE [LARGE SCALE GENOMIC DNA]</scope>
</reference>
<feature type="domain" description="G-protein coupled receptors family 2 profile 2" evidence="10">
    <location>
        <begin position="120"/>
        <end position="379"/>
    </location>
</feature>
<feature type="transmembrane region" description="Helical" evidence="9">
    <location>
        <begin position="241"/>
        <end position="262"/>
    </location>
</feature>
<feature type="region of interest" description="Disordered" evidence="8">
    <location>
        <begin position="420"/>
        <end position="442"/>
    </location>
</feature>
<evidence type="ECO:0000256" key="4">
    <source>
        <dbReference type="ARBA" id="ARBA00023040"/>
    </source>
</evidence>
<dbReference type="SUPFAM" id="SSF111418">
    <property type="entry name" value="Hormone receptor domain"/>
    <property type="match status" value="1"/>
</dbReference>
<dbReference type="PANTHER" id="PTHR45620">
    <property type="entry name" value="PDF RECEPTOR-LIKE PROTEIN-RELATED"/>
    <property type="match status" value="1"/>
</dbReference>
<evidence type="ECO:0000256" key="6">
    <source>
        <dbReference type="ARBA" id="ARBA00023170"/>
    </source>
</evidence>
<evidence type="ECO:0000256" key="1">
    <source>
        <dbReference type="ARBA" id="ARBA00004141"/>
    </source>
</evidence>
<evidence type="ECO:0000256" key="2">
    <source>
        <dbReference type="ARBA" id="ARBA00022692"/>
    </source>
</evidence>
<dbReference type="Gene3D" id="4.10.1240.10">
    <property type="entry name" value="GPCR, family 2, extracellular hormone receptor domain"/>
    <property type="match status" value="1"/>
</dbReference>
<gene>
    <name evidence="11" type="ORF">SVUK_LOCUS10878</name>
</gene>
<dbReference type="GO" id="GO:0008528">
    <property type="term" value="F:G protein-coupled peptide receptor activity"/>
    <property type="evidence" value="ECO:0007669"/>
    <property type="project" value="TreeGrafter"/>
</dbReference>
<keyword evidence="6" id="KW-0675">Receptor</keyword>
<accession>A0A3P7IRR9</accession>
<feature type="transmembrane region" description="Helical" evidence="9">
    <location>
        <begin position="163"/>
        <end position="182"/>
    </location>
</feature>
<feature type="transmembrane region" description="Helical" evidence="9">
    <location>
        <begin position="282"/>
        <end position="310"/>
    </location>
</feature>
<evidence type="ECO:0000256" key="3">
    <source>
        <dbReference type="ARBA" id="ARBA00022989"/>
    </source>
</evidence>
<feature type="transmembrane region" description="Helical" evidence="9">
    <location>
        <begin position="353"/>
        <end position="378"/>
    </location>
</feature>
<dbReference type="GO" id="GO:0007188">
    <property type="term" value="P:adenylate cyclase-modulating G protein-coupled receptor signaling pathway"/>
    <property type="evidence" value="ECO:0007669"/>
    <property type="project" value="TreeGrafter"/>
</dbReference>
<dbReference type="Gene3D" id="1.20.1070.10">
    <property type="entry name" value="Rhodopsin 7-helix transmembrane proteins"/>
    <property type="match status" value="1"/>
</dbReference>
<dbReference type="EMBL" id="UYYB01095965">
    <property type="protein sequence ID" value="VDM75880.1"/>
    <property type="molecule type" value="Genomic_DNA"/>
</dbReference>
<feature type="transmembrane region" description="Helical" evidence="9">
    <location>
        <begin position="330"/>
        <end position="347"/>
    </location>
</feature>
<keyword evidence="7" id="KW-0807">Transducer</keyword>
<dbReference type="CDD" id="cd15041">
    <property type="entry name" value="7tmB1_hormone_R"/>
    <property type="match status" value="1"/>
</dbReference>
<evidence type="ECO:0000313" key="11">
    <source>
        <dbReference type="EMBL" id="VDM75880.1"/>
    </source>
</evidence>
<comment type="subcellular location">
    <subcellularLocation>
        <location evidence="1">Membrane</location>
        <topology evidence="1">Multi-pass membrane protein</topology>
    </subcellularLocation>
</comment>
<proteinExistence type="predicted"/>
<feature type="transmembrane region" description="Helical" evidence="9">
    <location>
        <begin position="202"/>
        <end position="220"/>
    </location>
</feature>
<keyword evidence="3 9" id="KW-1133">Transmembrane helix</keyword>
<evidence type="ECO:0000256" key="8">
    <source>
        <dbReference type="SAM" id="MobiDB-lite"/>
    </source>
</evidence>
<name>A0A3P7IRR9_STRVU</name>
<feature type="transmembrane region" description="Helical" evidence="9">
    <location>
        <begin position="119"/>
        <end position="142"/>
    </location>
</feature>
<evidence type="ECO:0000259" key="10">
    <source>
        <dbReference type="PROSITE" id="PS50261"/>
    </source>
</evidence>
<dbReference type="InterPro" id="IPR017981">
    <property type="entry name" value="GPCR_2-like_7TM"/>
</dbReference>
<dbReference type="GO" id="GO:0005886">
    <property type="term" value="C:plasma membrane"/>
    <property type="evidence" value="ECO:0007669"/>
    <property type="project" value="TreeGrafter"/>
</dbReference>
<dbReference type="Proteomes" id="UP000270094">
    <property type="component" value="Unassembled WGS sequence"/>
</dbReference>
<evidence type="ECO:0000313" key="12">
    <source>
        <dbReference type="Proteomes" id="UP000270094"/>
    </source>
</evidence>
<dbReference type="PROSITE" id="PS50261">
    <property type="entry name" value="G_PROTEIN_RECEP_F2_4"/>
    <property type="match status" value="1"/>
</dbReference>
<dbReference type="AlphaFoldDB" id="A0A3P7IRR9"/>